<sequence length="60" mass="6280">MFLYVLLCCVGVVHGYGNGAVGVVCDTMTPKHGSNTPQTGTAPFTVTADKTTFKEGDQIT</sequence>
<dbReference type="AlphaFoldDB" id="A0ABD0N2S4"/>
<feature type="chain" id="PRO_5044875477" description="Reelin domain-containing protein" evidence="1">
    <location>
        <begin position="16"/>
        <end position="60"/>
    </location>
</feature>
<dbReference type="Proteomes" id="UP001529510">
    <property type="component" value="Unassembled WGS sequence"/>
</dbReference>
<comment type="caution">
    <text evidence="3">The sequence shown here is derived from an EMBL/GenBank/DDBJ whole genome shotgun (WGS) entry which is preliminary data.</text>
</comment>
<reference evidence="3 4" key="1">
    <citation type="submission" date="2024-05" db="EMBL/GenBank/DDBJ databases">
        <title>Genome sequencing and assembly of Indian major carp, Cirrhinus mrigala (Hamilton, 1822).</title>
        <authorList>
            <person name="Mohindra V."/>
            <person name="Chowdhury L.M."/>
            <person name="Lal K."/>
            <person name="Jena J.K."/>
        </authorList>
    </citation>
    <scope>NUCLEOTIDE SEQUENCE [LARGE SCALE GENOMIC DNA]</scope>
    <source>
        <strain evidence="3">CM1030</strain>
        <tissue evidence="3">Blood</tissue>
    </source>
</reference>
<dbReference type="PANTHER" id="PTHR45828:SF44">
    <property type="entry name" value="FERRIC-CHELATE REDUCTASE 1-RELATED"/>
    <property type="match status" value="1"/>
</dbReference>
<name>A0ABD0N2S4_CIRMR</name>
<feature type="non-terminal residue" evidence="3">
    <location>
        <position position="60"/>
    </location>
</feature>
<dbReference type="EMBL" id="JAMKFB020000024">
    <property type="protein sequence ID" value="KAL0156473.1"/>
    <property type="molecule type" value="Genomic_DNA"/>
</dbReference>
<dbReference type="PANTHER" id="PTHR45828">
    <property type="entry name" value="CYTOCHROME B561/FERRIC REDUCTASE TRANSMEMBRANE"/>
    <property type="match status" value="1"/>
</dbReference>
<evidence type="ECO:0000256" key="1">
    <source>
        <dbReference type="SAM" id="SignalP"/>
    </source>
</evidence>
<dbReference type="Pfam" id="PF02014">
    <property type="entry name" value="Reeler"/>
    <property type="match status" value="1"/>
</dbReference>
<evidence type="ECO:0000313" key="4">
    <source>
        <dbReference type="Proteomes" id="UP001529510"/>
    </source>
</evidence>
<evidence type="ECO:0000313" key="3">
    <source>
        <dbReference type="EMBL" id="KAL0156473.1"/>
    </source>
</evidence>
<proteinExistence type="predicted"/>
<evidence type="ECO:0000259" key="2">
    <source>
        <dbReference type="Pfam" id="PF02014"/>
    </source>
</evidence>
<protein>
    <recommendedName>
        <fullName evidence="2">Reelin domain-containing protein</fullName>
    </recommendedName>
</protein>
<feature type="signal peptide" evidence="1">
    <location>
        <begin position="1"/>
        <end position="15"/>
    </location>
</feature>
<dbReference type="InterPro" id="IPR002861">
    <property type="entry name" value="Reeler_dom"/>
</dbReference>
<organism evidence="3 4">
    <name type="scientific">Cirrhinus mrigala</name>
    <name type="common">Mrigala</name>
    <dbReference type="NCBI Taxonomy" id="683832"/>
    <lineage>
        <taxon>Eukaryota</taxon>
        <taxon>Metazoa</taxon>
        <taxon>Chordata</taxon>
        <taxon>Craniata</taxon>
        <taxon>Vertebrata</taxon>
        <taxon>Euteleostomi</taxon>
        <taxon>Actinopterygii</taxon>
        <taxon>Neopterygii</taxon>
        <taxon>Teleostei</taxon>
        <taxon>Ostariophysi</taxon>
        <taxon>Cypriniformes</taxon>
        <taxon>Cyprinidae</taxon>
        <taxon>Labeoninae</taxon>
        <taxon>Labeonini</taxon>
        <taxon>Cirrhinus</taxon>
    </lineage>
</organism>
<feature type="domain" description="Reelin" evidence="2">
    <location>
        <begin position="25"/>
        <end position="60"/>
    </location>
</feature>
<keyword evidence="4" id="KW-1185">Reference proteome</keyword>
<gene>
    <name evidence="3" type="ORF">M9458_047719</name>
</gene>
<keyword evidence="1" id="KW-0732">Signal</keyword>
<accession>A0ABD0N2S4</accession>
<dbReference type="InterPro" id="IPR051237">
    <property type="entry name" value="Ferric-chelate_Red/DefProt"/>
</dbReference>